<dbReference type="EMBL" id="QKXQ01000712">
    <property type="protein sequence ID" value="REH89016.1"/>
    <property type="molecule type" value="Genomic_DNA"/>
</dbReference>
<organism evidence="1 4">
    <name type="scientific">Staphylococcus felis</name>
    <dbReference type="NCBI Taxonomy" id="46127"/>
    <lineage>
        <taxon>Bacteria</taxon>
        <taxon>Bacillati</taxon>
        <taxon>Bacillota</taxon>
        <taxon>Bacilli</taxon>
        <taxon>Bacillales</taxon>
        <taxon>Staphylococcaceae</taxon>
        <taxon>Staphylococcus</taxon>
    </lineage>
</organism>
<dbReference type="EMBL" id="QKYD01000075">
    <property type="protein sequence ID" value="REI23005.1"/>
    <property type="molecule type" value="Genomic_DNA"/>
</dbReference>
<evidence type="ECO:0000313" key="1">
    <source>
        <dbReference type="EMBL" id="REH89016.1"/>
    </source>
</evidence>
<gene>
    <name evidence="2" type="ORF">DOS76_04540</name>
    <name evidence="1" type="ORF">DOS83_13745</name>
</gene>
<evidence type="ECO:0000313" key="3">
    <source>
        <dbReference type="Proteomes" id="UP000256337"/>
    </source>
</evidence>
<name>A0A3E0IKQ3_9STAP</name>
<evidence type="ECO:0000313" key="4">
    <source>
        <dbReference type="Proteomes" id="UP000256562"/>
    </source>
</evidence>
<reference evidence="3 4" key="1">
    <citation type="journal article" date="2018" name="Vet. Microbiol.">
        <title>Characterisation of Staphylococcus felis isolated from cats using whole genome sequencing.</title>
        <authorList>
            <person name="Worthing K."/>
            <person name="Pang S."/>
            <person name="Trott D.J."/>
            <person name="Abraham S."/>
            <person name="Coombs G.W."/>
            <person name="Jordan D."/>
            <person name="McIntyre L."/>
            <person name="Davies M.R."/>
            <person name="Norris J."/>
        </authorList>
    </citation>
    <scope>NUCLEOTIDE SEQUENCE [LARGE SCALE GENOMIC DNA]</scope>
    <source>
        <strain evidence="2 3">F25</strain>
        <strain evidence="1 4">F9</strain>
    </source>
</reference>
<sequence>MPTTDYYESIDEKQREKHIFNAQEEVNDLLIKYPNVELSSRMVALQTMYNIEAEEEGIAMLRRQGIKDYTVKDVKATLDNSINPQLLSLIESLNESKLSNKKSVGRLI</sequence>
<protein>
    <submittedName>
        <fullName evidence="1">Uncharacterized protein</fullName>
    </submittedName>
</protein>
<comment type="caution">
    <text evidence="1">The sequence shown here is derived from an EMBL/GenBank/DDBJ whole genome shotgun (WGS) entry which is preliminary data.</text>
</comment>
<dbReference type="OrthoDB" id="2402445at2"/>
<dbReference type="Proteomes" id="UP000256337">
    <property type="component" value="Unassembled WGS sequence"/>
</dbReference>
<evidence type="ECO:0000313" key="2">
    <source>
        <dbReference type="EMBL" id="REI23005.1"/>
    </source>
</evidence>
<dbReference type="AlphaFoldDB" id="A0A3E0IKQ3"/>
<accession>A0A3E0IKQ3</accession>
<proteinExistence type="predicted"/>
<dbReference type="Proteomes" id="UP000256562">
    <property type="component" value="Unassembled WGS sequence"/>
</dbReference>